<dbReference type="SUPFAM" id="SSF53448">
    <property type="entry name" value="Nucleotide-diphospho-sugar transferases"/>
    <property type="match status" value="1"/>
</dbReference>
<accession>A0ABR7WPW0</accession>
<feature type="domain" description="Glycosyltransferase 2-like" evidence="1">
    <location>
        <begin position="64"/>
        <end position="130"/>
    </location>
</feature>
<evidence type="ECO:0000259" key="1">
    <source>
        <dbReference type="Pfam" id="PF00535"/>
    </source>
</evidence>
<dbReference type="Gene3D" id="3.90.550.10">
    <property type="entry name" value="Spore Coat Polysaccharide Biosynthesis Protein SpsA, Chain A"/>
    <property type="match status" value="1"/>
</dbReference>
<proteinExistence type="predicted"/>
<dbReference type="InterPro" id="IPR029044">
    <property type="entry name" value="Nucleotide-diphossugar_trans"/>
</dbReference>
<keyword evidence="3" id="KW-1185">Reference proteome</keyword>
<comment type="caution">
    <text evidence="2">The sequence shown here is derived from an EMBL/GenBank/DDBJ whole genome shotgun (WGS) entry which is preliminary data.</text>
</comment>
<dbReference type="Proteomes" id="UP000606600">
    <property type="component" value="Unassembled WGS sequence"/>
</dbReference>
<organism evidence="2 3">
    <name type="scientific">Mucilaginibacter pankratovii</name>
    <dbReference type="NCBI Taxonomy" id="2772110"/>
    <lineage>
        <taxon>Bacteria</taxon>
        <taxon>Pseudomonadati</taxon>
        <taxon>Bacteroidota</taxon>
        <taxon>Sphingobacteriia</taxon>
        <taxon>Sphingobacteriales</taxon>
        <taxon>Sphingobacteriaceae</taxon>
        <taxon>Mucilaginibacter</taxon>
    </lineage>
</organism>
<evidence type="ECO:0000313" key="2">
    <source>
        <dbReference type="EMBL" id="MBD1364358.1"/>
    </source>
</evidence>
<dbReference type="InterPro" id="IPR001173">
    <property type="entry name" value="Glyco_trans_2-like"/>
</dbReference>
<dbReference type="EMBL" id="JACWMY010000005">
    <property type="protein sequence ID" value="MBD1364358.1"/>
    <property type="molecule type" value="Genomic_DNA"/>
</dbReference>
<dbReference type="Pfam" id="PF00535">
    <property type="entry name" value="Glycos_transf_2"/>
    <property type="match status" value="1"/>
</dbReference>
<name>A0ABR7WPW0_9SPHI</name>
<protein>
    <submittedName>
        <fullName evidence="2">Glycosyltransferase</fullName>
    </submittedName>
</protein>
<reference evidence="2 3" key="1">
    <citation type="submission" date="2020-09" db="EMBL/GenBank/DDBJ databases">
        <title>Novel species of Mucilaginibacter isolated from a glacier on the Tibetan Plateau.</title>
        <authorList>
            <person name="Liu Q."/>
            <person name="Xin Y.-H."/>
        </authorList>
    </citation>
    <scope>NUCLEOTIDE SEQUENCE [LARGE SCALE GENOMIC DNA]</scope>
    <source>
        <strain evidence="2 3">ZT4R22</strain>
    </source>
</reference>
<gene>
    <name evidence="2" type="ORF">IDJ77_11110</name>
</gene>
<sequence length="279" mass="31284">MKDFIAVLVLYKTSLQQSATFTSITKGLKNSGQHLNLVVYDNTPGYNAGLTNGDLPMEEIGVTITYRADAANGGVSKAYNFGAAEGKARGKKWILLLDQDTEFPEGALSRYAEAVSNYPHDKLFAPIMMANEKIIISPCRFKFMRGFSLNNITPGVSSLQNLSVINCGMCIRTDAFENNKGYNPAIKLDFSDHDFISRFKKVNGERFIVIDMKVRHQLSTTEKNSAESDLLRFGYYLQGERNMTASAYQRAFLKTNALIRAAKLSFIHLNLRFILKLFK</sequence>
<evidence type="ECO:0000313" key="3">
    <source>
        <dbReference type="Proteomes" id="UP000606600"/>
    </source>
</evidence>
<dbReference type="RefSeq" id="WP_191189023.1">
    <property type="nucleotide sequence ID" value="NZ_JACWMY010000005.1"/>
</dbReference>